<evidence type="ECO:0000313" key="1">
    <source>
        <dbReference type="EMBL" id="MEZ0475613.1"/>
    </source>
</evidence>
<dbReference type="EMBL" id="JBFWIC010000019">
    <property type="protein sequence ID" value="MEZ0475613.1"/>
    <property type="molecule type" value="Genomic_DNA"/>
</dbReference>
<proteinExistence type="predicted"/>
<comment type="caution">
    <text evidence="1">The sequence shown here is derived from an EMBL/GenBank/DDBJ whole genome shotgun (WGS) entry which is preliminary data.</text>
</comment>
<organism evidence="1 2">
    <name type="scientific">Luteimonas salinilitoris</name>
    <dbReference type="NCBI Taxonomy" id="3237697"/>
    <lineage>
        <taxon>Bacteria</taxon>
        <taxon>Pseudomonadati</taxon>
        <taxon>Pseudomonadota</taxon>
        <taxon>Gammaproteobacteria</taxon>
        <taxon>Lysobacterales</taxon>
        <taxon>Lysobacteraceae</taxon>
        <taxon>Luteimonas</taxon>
    </lineage>
</organism>
<gene>
    <name evidence="1" type="ORF">AB6713_13475</name>
</gene>
<accession>A0ABV4HSP5</accession>
<protein>
    <submittedName>
        <fullName evidence="1">Uncharacterized protein</fullName>
    </submittedName>
</protein>
<evidence type="ECO:0000313" key="2">
    <source>
        <dbReference type="Proteomes" id="UP001566331"/>
    </source>
</evidence>
<reference evidence="1 2" key="1">
    <citation type="submission" date="2024-07" db="EMBL/GenBank/DDBJ databases">
        <title>Luteimonas salilacus sp. nov., isolated from the shore soil of Salt Lake in Tibet of China.</title>
        <authorList>
            <person name="Zhang X."/>
            <person name="Li A."/>
        </authorList>
    </citation>
    <scope>NUCLEOTIDE SEQUENCE [LARGE SCALE GENOMIC DNA]</scope>
    <source>
        <strain evidence="1 2">B3-2-R+30</strain>
    </source>
</reference>
<dbReference type="RefSeq" id="WP_370565046.1">
    <property type="nucleotide sequence ID" value="NZ_JBFWIB010000012.1"/>
</dbReference>
<keyword evidence="2" id="KW-1185">Reference proteome</keyword>
<dbReference type="Proteomes" id="UP001566331">
    <property type="component" value="Unassembled WGS sequence"/>
</dbReference>
<name>A0ABV4HSP5_9GAMM</name>
<sequence>MILHLLFTGLLWFADAIGIGPLNLHASHPGRDTADARWENASLPISATLPGDCQRFDLSGSRL</sequence>